<dbReference type="AlphaFoldDB" id="A0A9P3FGQ8"/>
<keyword evidence="2" id="KW-0456">Lyase</keyword>
<protein>
    <recommendedName>
        <fullName evidence="3">Scytalone dehydratase-like domain-containing protein</fullName>
    </recommendedName>
</protein>
<gene>
    <name evidence="4" type="ORF">CKM354_000984000</name>
</gene>
<evidence type="ECO:0000313" key="5">
    <source>
        <dbReference type="Proteomes" id="UP000825890"/>
    </source>
</evidence>
<evidence type="ECO:0000259" key="3">
    <source>
        <dbReference type="Pfam" id="PF02982"/>
    </source>
</evidence>
<evidence type="ECO:0000256" key="2">
    <source>
        <dbReference type="ARBA" id="ARBA00023239"/>
    </source>
</evidence>
<proteinExistence type="inferred from homology"/>
<dbReference type="InterPro" id="IPR032710">
    <property type="entry name" value="NTF2-like_dom_sf"/>
</dbReference>
<comment type="similarity">
    <text evidence="1">Belongs to the scytalone dehydratase family.</text>
</comment>
<keyword evidence="5" id="KW-1185">Reference proteome</keyword>
<accession>A0A9P3FGQ8</accession>
<dbReference type="GeneID" id="68295415"/>
<evidence type="ECO:0000256" key="1">
    <source>
        <dbReference type="ARBA" id="ARBA00008584"/>
    </source>
</evidence>
<evidence type="ECO:0000313" key="4">
    <source>
        <dbReference type="EMBL" id="GIZ46726.1"/>
    </source>
</evidence>
<dbReference type="Gene3D" id="3.10.450.50">
    <property type="match status" value="1"/>
</dbReference>
<dbReference type="RefSeq" id="XP_044661213.1">
    <property type="nucleotide sequence ID" value="XM_044805278.1"/>
</dbReference>
<dbReference type="EMBL" id="BOLY01000006">
    <property type="protein sequence ID" value="GIZ46726.1"/>
    <property type="molecule type" value="Genomic_DNA"/>
</dbReference>
<reference evidence="4 5" key="1">
    <citation type="submission" date="2021-01" db="EMBL/GenBank/DDBJ databases">
        <title>Cercospora kikuchii MAFF 305040 whole genome shotgun sequence.</title>
        <authorList>
            <person name="Kashiwa T."/>
            <person name="Suzuki T."/>
        </authorList>
    </citation>
    <scope>NUCLEOTIDE SEQUENCE [LARGE SCALE GENOMIC DNA]</scope>
    <source>
        <strain evidence="4 5">MAFF 305040</strain>
    </source>
</reference>
<dbReference type="OrthoDB" id="5281072at2759"/>
<organism evidence="4 5">
    <name type="scientific">Cercospora kikuchii</name>
    <dbReference type="NCBI Taxonomy" id="84275"/>
    <lineage>
        <taxon>Eukaryota</taxon>
        <taxon>Fungi</taxon>
        <taxon>Dikarya</taxon>
        <taxon>Ascomycota</taxon>
        <taxon>Pezizomycotina</taxon>
        <taxon>Dothideomycetes</taxon>
        <taxon>Dothideomycetidae</taxon>
        <taxon>Mycosphaerellales</taxon>
        <taxon>Mycosphaerellaceae</taxon>
        <taxon>Cercospora</taxon>
    </lineage>
</organism>
<dbReference type="Pfam" id="PF02982">
    <property type="entry name" value="Scytalone_dh"/>
    <property type="match status" value="1"/>
</dbReference>
<dbReference type="InterPro" id="IPR049884">
    <property type="entry name" value="Scytalone_dh"/>
</dbReference>
<name>A0A9P3FGQ8_9PEZI</name>
<feature type="domain" description="Scytalone dehydratase-like" evidence="3">
    <location>
        <begin position="12"/>
        <end position="169"/>
    </location>
</feature>
<dbReference type="Proteomes" id="UP000825890">
    <property type="component" value="Unassembled WGS sequence"/>
</dbReference>
<dbReference type="SUPFAM" id="SSF54427">
    <property type="entry name" value="NTF2-like"/>
    <property type="match status" value="1"/>
</dbReference>
<dbReference type="GO" id="GO:0016829">
    <property type="term" value="F:lyase activity"/>
    <property type="evidence" value="ECO:0007669"/>
    <property type="project" value="UniProtKB-KW"/>
</dbReference>
<sequence length="170" mass="19561">MAAPELPAYPSYNDVLGCQEALFEWAESFDSKNWKRLDDCLAPTLYVDYREVMGPDHMGPAAIWEAMPKQEFIDFSSSAGFLGNPRIQTQHFVGGCIKWKQTAEEDIEAHHQMRVAHARYKDDECKEVEHKGHVHGWAFTRYKKVGGVWKLAGVGPDLRWYEFDYSKIFG</sequence>
<comment type="caution">
    <text evidence="4">The sequence shown here is derived from an EMBL/GenBank/DDBJ whole genome shotgun (WGS) entry which is preliminary data.</text>
</comment>